<feature type="domain" description="Exocyst complex component EXOC2/Sec5 N-terminal" evidence="6">
    <location>
        <begin position="49"/>
        <end position="336"/>
    </location>
</feature>
<feature type="region of interest" description="Disordered" evidence="5">
    <location>
        <begin position="581"/>
        <end position="604"/>
    </location>
</feature>
<dbReference type="GO" id="GO:0007030">
    <property type="term" value="P:Golgi organization"/>
    <property type="evidence" value="ECO:0007669"/>
    <property type="project" value="UniProtKB-UniRule"/>
</dbReference>
<evidence type="ECO:0000259" key="6">
    <source>
        <dbReference type="Pfam" id="PF15469"/>
    </source>
</evidence>
<dbReference type="GO" id="GO:1990745">
    <property type="term" value="C:EARP complex"/>
    <property type="evidence" value="ECO:0007669"/>
    <property type="project" value="TreeGrafter"/>
</dbReference>
<dbReference type="EMBL" id="QEAO01000017">
    <property type="protein sequence ID" value="TPX33917.1"/>
    <property type="molecule type" value="Genomic_DNA"/>
</dbReference>
<keyword evidence="3" id="KW-0445">Lipid transport</keyword>
<comment type="function">
    <text evidence="3">Acts as component of the GARP complex that is involved in retrograde transport from early and late endosomes to the trans-Golgi network (TGN).</text>
</comment>
<dbReference type="Proteomes" id="UP000319731">
    <property type="component" value="Unassembled WGS sequence"/>
</dbReference>
<feature type="region of interest" description="Disordered" evidence="5">
    <location>
        <begin position="282"/>
        <end position="302"/>
    </location>
</feature>
<feature type="compositionally biased region" description="Polar residues" evidence="5">
    <location>
        <begin position="728"/>
        <end position="739"/>
    </location>
</feature>
<dbReference type="GO" id="GO:0006869">
    <property type="term" value="P:lipid transport"/>
    <property type="evidence" value="ECO:0007669"/>
    <property type="project" value="UniProtKB-UniRule"/>
</dbReference>
<feature type="coiled-coil region" evidence="4">
    <location>
        <begin position="110"/>
        <end position="137"/>
    </location>
</feature>
<organism evidence="7 8">
    <name type="scientific">Synchytrium microbalum</name>
    <dbReference type="NCBI Taxonomy" id="1806994"/>
    <lineage>
        <taxon>Eukaryota</taxon>
        <taxon>Fungi</taxon>
        <taxon>Fungi incertae sedis</taxon>
        <taxon>Chytridiomycota</taxon>
        <taxon>Chytridiomycota incertae sedis</taxon>
        <taxon>Chytridiomycetes</taxon>
        <taxon>Synchytriales</taxon>
        <taxon>Synchytriaceae</taxon>
        <taxon>Synchytrium</taxon>
    </lineage>
</organism>
<dbReference type="GO" id="GO:0000938">
    <property type="term" value="C:GARP complex"/>
    <property type="evidence" value="ECO:0007669"/>
    <property type="project" value="UniProtKB-UniRule"/>
</dbReference>
<name>A0A507BYN2_9FUNG</name>
<dbReference type="GO" id="GO:0032456">
    <property type="term" value="P:endocytic recycling"/>
    <property type="evidence" value="ECO:0007669"/>
    <property type="project" value="TreeGrafter"/>
</dbReference>
<accession>A0A507BYN2</accession>
<feature type="compositionally biased region" description="Polar residues" evidence="5">
    <location>
        <begin position="746"/>
        <end position="771"/>
    </location>
</feature>
<dbReference type="GO" id="GO:0005829">
    <property type="term" value="C:cytosol"/>
    <property type="evidence" value="ECO:0007669"/>
    <property type="project" value="GOC"/>
</dbReference>
<comment type="caution">
    <text evidence="7">The sequence shown here is derived from an EMBL/GenBank/DDBJ whole genome shotgun (WGS) entry which is preliminary data.</text>
</comment>
<feature type="compositionally biased region" description="Low complexity" evidence="5">
    <location>
        <begin position="290"/>
        <end position="302"/>
    </location>
</feature>
<gene>
    <name evidence="7" type="ORF">SmJEL517_g03383</name>
</gene>
<comment type="subcellular location">
    <subcellularLocation>
        <location evidence="3">Golgi apparatus</location>
        <location evidence="3">trans-Golgi network</location>
    </subcellularLocation>
</comment>
<dbReference type="GeneID" id="42004608"/>
<keyword evidence="3" id="KW-0333">Golgi apparatus</keyword>
<evidence type="ECO:0000313" key="8">
    <source>
        <dbReference type="Proteomes" id="UP000319731"/>
    </source>
</evidence>
<dbReference type="InterPro" id="IPR039481">
    <property type="entry name" value="EXOC2/Sec5_N_dom"/>
</dbReference>
<evidence type="ECO:0000256" key="4">
    <source>
        <dbReference type="SAM" id="Coils"/>
    </source>
</evidence>
<dbReference type="GO" id="GO:0016020">
    <property type="term" value="C:membrane"/>
    <property type="evidence" value="ECO:0007669"/>
    <property type="project" value="TreeGrafter"/>
</dbReference>
<dbReference type="PANTHER" id="PTHR15954:SF4">
    <property type="entry name" value="VACUOLAR PROTEIN SORTING-ASSOCIATED PROTEIN 51 HOMOLOG"/>
    <property type="match status" value="1"/>
</dbReference>
<dbReference type="RefSeq" id="XP_031024801.1">
    <property type="nucleotide sequence ID" value="XM_031169311.1"/>
</dbReference>
<keyword evidence="4" id="KW-0175">Coiled coil</keyword>
<dbReference type="STRING" id="1806994.A0A507BYN2"/>
<keyword evidence="8" id="KW-1185">Reference proteome</keyword>
<dbReference type="GO" id="GO:0042147">
    <property type="term" value="P:retrograde transport, endosome to Golgi"/>
    <property type="evidence" value="ECO:0007669"/>
    <property type="project" value="UniProtKB-UniRule"/>
</dbReference>
<evidence type="ECO:0000256" key="2">
    <source>
        <dbReference type="ARBA" id="ARBA00022448"/>
    </source>
</evidence>
<evidence type="ECO:0000256" key="1">
    <source>
        <dbReference type="ARBA" id="ARBA00006080"/>
    </source>
</evidence>
<dbReference type="GO" id="GO:0015031">
    <property type="term" value="P:protein transport"/>
    <property type="evidence" value="ECO:0007669"/>
    <property type="project" value="UniProtKB-UniRule"/>
</dbReference>
<proteinExistence type="inferred from homology"/>
<evidence type="ECO:0000313" key="7">
    <source>
        <dbReference type="EMBL" id="TPX33917.1"/>
    </source>
</evidence>
<keyword evidence="3" id="KW-0653">Protein transport</keyword>
<feature type="region of interest" description="Disordered" evidence="5">
    <location>
        <begin position="707"/>
        <end position="771"/>
    </location>
</feature>
<dbReference type="AlphaFoldDB" id="A0A507BYN2"/>
<reference evidence="7 8" key="1">
    <citation type="journal article" date="2019" name="Sci. Rep.">
        <title>Comparative genomics of chytrid fungi reveal insights into the obligate biotrophic and pathogenic lifestyle of Synchytrium endobioticum.</title>
        <authorList>
            <person name="van de Vossenberg B.T.L.H."/>
            <person name="Warris S."/>
            <person name="Nguyen H.D.T."/>
            <person name="van Gent-Pelzer M.P.E."/>
            <person name="Joly D.L."/>
            <person name="van de Geest H.C."/>
            <person name="Bonants P.J.M."/>
            <person name="Smith D.S."/>
            <person name="Levesque C.A."/>
            <person name="van der Lee T.A.J."/>
        </authorList>
    </citation>
    <scope>NUCLEOTIDE SEQUENCE [LARGE SCALE GENOMIC DNA]</scope>
    <source>
        <strain evidence="7 8">JEL517</strain>
    </source>
</reference>
<comment type="similarity">
    <text evidence="1 3">Belongs to the VPS51 family.</text>
</comment>
<dbReference type="OrthoDB" id="203678at2759"/>
<protein>
    <recommendedName>
        <fullName evidence="3">Vacuolar protein sorting-associated protein 51 homolog</fullName>
    </recommendedName>
</protein>
<evidence type="ECO:0000256" key="5">
    <source>
        <dbReference type="SAM" id="MobiDB-lite"/>
    </source>
</evidence>
<dbReference type="PANTHER" id="PTHR15954">
    <property type="entry name" value="VACUOLAR PROTEIN SORTING-ASSOCIATED PROTEIN 51 HOMOLOG"/>
    <property type="match status" value="1"/>
</dbReference>
<dbReference type="GO" id="GO:0048193">
    <property type="term" value="P:Golgi vesicle transport"/>
    <property type="evidence" value="ECO:0007669"/>
    <property type="project" value="TreeGrafter"/>
</dbReference>
<keyword evidence="2 3" id="KW-0813">Transport</keyword>
<evidence type="ECO:0000256" key="3">
    <source>
        <dbReference type="RuleBase" id="RU368010"/>
    </source>
</evidence>
<sequence>MAEEGPSTQKGPRKARNLLKNFYGLAASEQAKKRPDPLDIGKLLYLIIFFVNSTAFHPEVFLNKALHEQNLVELIQRDNDMVSEIKDLDGQMKTLVCENYNKFISATDSIRKMKTNVENMESEMDRLSKSMDQITQASTKINDSLADRRSKIHQLSGVHTLLKKLNFVFELPTRLKQCLNKQQYAQAVQYHSQTAHLLVHYRHIAVFKKIEDECKVVMDEVGKKIRDKMHRDSSTTGDIVESFGLLIGLATQQPQDLAKEYLQIFQKQFTKSKNTALKHLSTMQLNPQQTTKTEGESPTKSSSSSAAIDLAVAKVSHLDSTLLAEFALLVKSFEDYFLLPRLDSAPLEREESPSRPVFFAKLSSETRDSIRKEFTDMVEKATSDYFAIVEGFLPSLDSAAPTAALAVFDKLHSDVSNTEALKRTAHMDERVQLLTMGWLGKVIGDVFARVKQGFFDKLKDIKPFENSLDTLVQDAEIWVEKTLIDECLPVLESFITPESGFVKTSQQGFNDFMQQVRKSLAELWFGMQAHMMELTSTKTHFAKVPSSPSNPPVLSLILARVSKDFAASTVDSVYQSYAERLFQPNNNEERPSPTRKGASSRDKRLAVVTGGRAVVVGQDEAVEEMNSKAREICNMWKETSQKLLSLYVEVAGMGHGMAVRRHFAVHIWLDASEPSRPSSIWDRILSDLQSSNRDVLQLYDDEGVLERKEGGQFSNSGRRTSARPGHSRNASMATGNSNYPYMHPAASNSSFNKSSGMHRSQSTLPSPTHQNTFDQLMSGIDKLFSERVEYFGLVDGSHSGILMGIVKVLVKSFIEEVRMVTLNKAGFRQTQLDTEYLRMNLWQYAQDDRLLFTLLDEVMASAYRRCTEPTAFEREALEPLLSVHK</sequence>
<comment type="subunit">
    <text evidence="3">Component of the Golgi-associated retrograde protein (GARP) complex.</text>
</comment>
<dbReference type="Pfam" id="PF15469">
    <property type="entry name" value="Sec5"/>
    <property type="match status" value="1"/>
</dbReference>
<dbReference type="InterPro" id="IPR014812">
    <property type="entry name" value="Vps51"/>
</dbReference>